<accession>A0A7L5BYE4</accession>
<evidence type="ECO:0000256" key="7">
    <source>
        <dbReference type="ARBA" id="ARBA00023211"/>
    </source>
</evidence>
<dbReference type="RefSeq" id="WP_165095954.1">
    <property type="nucleotide sequence ID" value="NZ_CP049056.1"/>
</dbReference>
<evidence type="ECO:0000313" key="10">
    <source>
        <dbReference type="Proteomes" id="UP000503336"/>
    </source>
</evidence>
<dbReference type="KEGG" id="hdh:G5B40_05290"/>
<dbReference type="Pfam" id="PF02659">
    <property type="entry name" value="Mntp"/>
    <property type="match status" value="1"/>
</dbReference>
<sequence>MSAPALVLIAIGLSVDAMVAALGRGAGLARPRPAAALRIGLVFAAAEAGFALLGWSIGHVAGDALAAVDHWIAFGLLGFVGFRMMRGAGGGAVVANGAGALALTAVALGSGVDALAVGGSLALVEAPILPLAGAVAAATFLMSAAGVMLAGRLGPRFGVGAERAGGALLVALGLSILVSHLFG</sequence>
<comment type="function">
    <text evidence="8">Probably functions as a manganese efflux pump.</text>
</comment>
<evidence type="ECO:0000313" key="9">
    <source>
        <dbReference type="EMBL" id="QIE54914.1"/>
    </source>
</evidence>
<organism evidence="9 10">
    <name type="scientific">Pikeienuella piscinae</name>
    <dbReference type="NCBI Taxonomy" id="2748098"/>
    <lineage>
        <taxon>Bacteria</taxon>
        <taxon>Pseudomonadati</taxon>
        <taxon>Pseudomonadota</taxon>
        <taxon>Alphaproteobacteria</taxon>
        <taxon>Rhodobacterales</taxon>
        <taxon>Paracoccaceae</taxon>
        <taxon>Pikeienuella</taxon>
    </lineage>
</organism>
<dbReference type="EMBL" id="CP049056">
    <property type="protein sequence ID" value="QIE54914.1"/>
    <property type="molecule type" value="Genomic_DNA"/>
</dbReference>
<evidence type="ECO:0000256" key="1">
    <source>
        <dbReference type="ARBA" id="ARBA00022448"/>
    </source>
</evidence>
<evidence type="ECO:0000256" key="6">
    <source>
        <dbReference type="ARBA" id="ARBA00023136"/>
    </source>
</evidence>
<gene>
    <name evidence="8" type="primary">mntP</name>
    <name evidence="9" type="ORF">G5B40_05290</name>
</gene>
<feature type="transmembrane region" description="Helical" evidence="8">
    <location>
        <begin position="6"/>
        <end position="23"/>
    </location>
</feature>
<keyword evidence="2 8" id="KW-1003">Cell membrane</keyword>
<keyword evidence="10" id="KW-1185">Reference proteome</keyword>
<feature type="transmembrane region" description="Helical" evidence="8">
    <location>
        <begin position="128"/>
        <end position="151"/>
    </location>
</feature>
<comment type="subcellular location">
    <subcellularLocation>
        <location evidence="8">Cell membrane</location>
        <topology evidence="8">Multi-pass membrane protein</topology>
    </subcellularLocation>
</comment>
<evidence type="ECO:0000256" key="8">
    <source>
        <dbReference type="HAMAP-Rule" id="MF_01521"/>
    </source>
</evidence>
<feature type="transmembrane region" description="Helical" evidence="8">
    <location>
        <begin position="163"/>
        <end position="182"/>
    </location>
</feature>
<feature type="transmembrane region" description="Helical" evidence="8">
    <location>
        <begin position="89"/>
        <end position="108"/>
    </location>
</feature>
<dbReference type="HAMAP" id="MF_01521">
    <property type="entry name" value="MntP_pump"/>
    <property type="match status" value="1"/>
</dbReference>
<evidence type="ECO:0000256" key="3">
    <source>
        <dbReference type="ARBA" id="ARBA00022692"/>
    </source>
</evidence>
<evidence type="ECO:0000256" key="2">
    <source>
        <dbReference type="ARBA" id="ARBA00022475"/>
    </source>
</evidence>
<keyword evidence="5 8" id="KW-0406">Ion transport</keyword>
<feature type="transmembrane region" description="Helical" evidence="8">
    <location>
        <begin position="35"/>
        <end position="58"/>
    </location>
</feature>
<comment type="similarity">
    <text evidence="8">Belongs to the MntP (TC 9.B.29) family.</text>
</comment>
<dbReference type="InterPro" id="IPR003810">
    <property type="entry name" value="Mntp/YtaF"/>
</dbReference>
<keyword evidence="4 8" id="KW-1133">Transmembrane helix</keyword>
<dbReference type="Proteomes" id="UP000503336">
    <property type="component" value="Chromosome"/>
</dbReference>
<dbReference type="GO" id="GO:0005384">
    <property type="term" value="F:manganese ion transmembrane transporter activity"/>
    <property type="evidence" value="ECO:0007669"/>
    <property type="project" value="UniProtKB-UniRule"/>
</dbReference>
<proteinExistence type="inferred from homology"/>
<protein>
    <recommendedName>
        <fullName evidence="8">Putative manganese efflux pump MntP</fullName>
    </recommendedName>
</protein>
<dbReference type="PANTHER" id="PTHR35529:SF1">
    <property type="entry name" value="MANGANESE EFFLUX PUMP MNTP-RELATED"/>
    <property type="match status" value="1"/>
</dbReference>
<dbReference type="AlphaFoldDB" id="A0A7L5BYE4"/>
<keyword evidence="6 8" id="KW-0472">Membrane</keyword>
<reference evidence="9 10" key="1">
    <citation type="submission" date="2020-02" db="EMBL/GenBank/DDBJ databases">
        <title>complete genome sequence of Rhodobacteraceae bacterium.</title>
        <authorList>
            <person name="Park J."/>
            <person name="Kim Y.-S."/>
            <person name="Kim K.-H."/>
        </authorList>
    </citation>
    <scope>NUCLEOTIDE SEQUENCE [LARGE SCALE GENOMIC DNA]</scope>
    <source>
        <strain evidence="9 10">RR4-56</strain>
    </source>
</reference>
<keyword evidence="1 8" id="KW-0813">Transport</keyword>
<keyword evidence="3 8" id="KW-0812">Transmembrane</keyword>
<dbReference type="GO" id="GO:0005886">
    <property type="term" value="C:plasma membrane"/>
    <property type="evidence" value="ECO:0007669"/>
    <property type="project" value="UniProtKB-SubCell"/>
</dbReference>
<dbReference type="InterPro" id="IPR022929">
    <property type="entry name" value="Put_MntP"/>
</dbReference>
<evidence type="ECO:0000256" key="5">
    <source>
        <dbReference type="ARBA" id="ARBA00023065"/>
    </source>
</evidence>
<name>A0A7L5BYE4_9RHOB</name>
<keyword evidence="7 8" id="KW-0464">Manganese</keyword>
<dbReference type="PANTHER" id="PTHR35529">
    <property type="entry name" value="MANGANESE EFFLUX PUMP MNTP-RELATED"/>
    <property type="match status" value="1"/>
</dbReference>
<feature type="transmembrane region" description="Helical" evidence="8">
    <location>
        <begin position="64"/>
        <end position="82"/>
    </location>
</feature>
<evidence type="ECO:0000256" key="4">
    <source>
        <dbReference type="ARBA" id="ARBA00022989"/>
    </source>
</evidence>